<organism evidence="2 3">
    <name type="scientific">Pantoea brenneri</name>
    <dbReference type="NCBI Taxonomy" id="472694"/>
    <lineage>
        <taxon>Bacteria</taxon>
        <taxon>Pseudomonadati</taxon>
        <taxon>Pseudomonadota</taxon>
        <taxon>Gammaproteobacteria</taxon>
        <taxon>Enterobacterales</taxon>
        <taxon>Erwiniaceae</taxon>
        <taxon>Pantoea</taxon>
    </lineage>
</organism>
<dbReference type="EMBL" id="JABWPM010000031">
    <property type="protein sequence ID" value="NUY98751.1"/>
    <property type="molecule type" value="Genomic_DNA"/>
</dbReference>
<keyword evidence="1" id="KW-0732">Signal</keyword>
<comment type="caution">
    <text evidence="2">The sequence shown here is derived from an EMBL/GenBank/DDBJ whole genome shotgun (WGS) entry which is preliminary data.</text>
</comment>
<dbReference type="GeneID" id="57347467"/>
<proteinExistence type="predicted"/>
<name>A0A7Y6NHX9_9GAMM</name>
<evidence type="ECO:0000313" key="2">
    <source>
        <dbReference type="EMBL" id="NUY98751.1"/>
    </source>
</evidence>
<gene>
    <name evidence="2" type="ORF">HU668_20065</name>
</gene>
<dbReference type="RefSeq" id="WP_069729993.1">
    <property type="nucleotide sequence ID" value="NZ_JABWPE010000031.1"/>
</dbReference>
<feature type="signal peptide" evidence="1">
    <location>
        <begin position="1"/>
        <end position="17"/>
    </location>
</feature>
<dbReference type="Proteomes" id="UP000566985">
    <property type="component" value="Unassembled WGS sequence"/>
</dbReference>
<protein>
    <submittedName>
        <fullName evidence="2">Uncharacterized protein</fullName>
    </submittedName>
</protein>
<reference evidence="2 3" key="1">
    <citation type="submission" date="2020-05" db="EMBL/GenBank/DDBJ databases">
        <title>Whole Genome Sequences of Enterobacteriales Associated with the International Space Station.</title>
        <authorList>
            <person name="Bharadwaj A."/>
            <person name="Daudu R."/>
            <person name="Singh N."/>
            <person name="Wood J."/>
            <person name="Debieu M."/>
            <person name="Mason C."/>
            <person name="Wang C."/>
            <person name="Venkateswaran K."/>
        </authorList>
    </citation>
    <scope>NUCLEOTIDE SEQUENCE [LARGE SCALE GENOMIC DNA]</scope>
    <source>
        <strain evidence="2 3">IF5SW-B1</strain>
    </source>
</reference>
<dbReference type="AlphaFoldDB" id="A0A7Y6NHX9"/>
<feature type="chain" id="PRO_5030715004" evidence="1">
    <location>
        <begin position="18"/>
        <end position="164"/>
    </location>
</feature>
<evidence type="ECO:0000256" key="1">
    <source>
        <dbReference type="SAM" id="SignalP"/>
    </source>
</evidence>
<accession>A0A7Y6NHX9</accession>
<evidence type="ECO:0000313" key="3">
    <source>
        <dbReference type="Proteomes" id="UP000566985"/>
    </source>
</evidence>
<sequence length="164" mass="18698">MRMFVILMALFCVNAEAAGECYPAFNEKYLIAAIGKKPEKVQVFKDGGMLRHQYSFRKEQTDEEAFADNSKHEYEPQLYVTVYDPPCAEKISIHFYGNEDKSMNEVDVALAGKAFEYLTGTSSTIFENKLNKLKGVQRIESYDKKADSIFVKSDNSYSIQISLK</sequence>